<evidence type="ECO:0000313" key="1">
    <source>
        <dbReference type="EMBL" id="OTF85164.1"/>
    </source>
</evidence>
<dbReference type="Proteomes" id="UP000215914">
    <property type="component" value="Chromosome 17"/>
</dbReference>
<name>A0A251RMZ1_HELAN</name>
<protein>
    <submittedName>
        <fullName evidence="1">Uncharacterized protein</fullName>
    </submittedName>
</protein>
<organism evidence="1 2">
    <name type="scientific">Helianthus annuus</name>
    <name type="common">Common sunflower</name>
    <dbReference type="NCBI Taxonomy" id="4232"/>
    <lineage>
        <taxon>Eukaryota</taxon>
        <taxon>Viridiplantae</taxon>
        <taxon>Streptophyta</taxon>
        <taxon>Embryophyta</taxon>
        <taxon>Tracheophyta</taxon>
        <taxon>Spermatophyta</taxon>
        <taxon>Magnoliopsida</taxon>
        <taxon>eudicotyledons</taxon>
        <taxon>Gunneridae</taxon>
        <taxon>Pentapetalae</taxon>
        <taxon>asterids</taxon>
        <taxon>campanulids</taxon>
        <taxon>Asterales</taxon>
        <taxon>Asteraceae</taxon>
        <taxon>Asteroideae</taxon>
        <taxon>Heliantheae alliance</taxon>
        <taxon>Heliantheae</taxon>
        <taxon>Helianthus</taxon>
    </lineage>
</organism>
<dbReference type="AlphaFoldDB" id="A0A251RMZ1"/>
<dbReference type="InParanoid" id="A0A251RMZ1"/>
<sequence length="90" mass="9842">MVPSPFANLESVTIFPAFLEGPEVTISSEVKNYLLDDSPNATFTMILHQLDRMKNSSRSNHGLAPSSPTSSFYLIALELYSTTLSNGSPF</sequence>
<gene>
    <name evidence="1" type="ORF">HannXRQ_Chr17g0537011</name>
</gene>
<reference evidence="2" key="1">
    <citation type="journal article" date="2017" name="Nature">
        <title>The sunflower genome provides insights into oil metabolism, flowering and Asterid evolution.</title>
        <authorList>
            <person name="Badouin H."/>
            <person name="Gouzy J."/>
            <person name="Grassa C.J."/>
            <person name="Murat F."/>
            <person name="Staton S.E."/>
            <person name="Cottret L."/>
            <person name="Lelandais-Briere C."/>
            <person name="Owens G.L."/>
            <person name="Carrere S."/>
            <person name="Mayjonade B."/>
            <person name="Legrand L."/>
            <person name="Gill N."/>
            <person name="Kane N.C."/>
            <person name="Bowers J.E."/>
            <person name="Hubner S."/>
            <person name="Bellec A."/>
            <person name="Berard A."/>
            <person name="Berges H."/>
            <person name="Blanchet N."/>
            <person name="Boniface M.C."/>
            <person name="Brunel D."/>
            <person name="Catrice O."/>
            <person name="Chaidir N."/>
            <person name="Claudel C."/>
            <person name="Donnadieu C."/>
            <person name="Faraut T."/>
            <person name="Fievet G."/>
            <person name="Helmstetter N."/>
            <person name="King M."/>
            <person name="Knapp S.J."/>
            <person name="Lai Z."/>
            <person name="Le Paslier M.C."/>
            <person name="Lippi Y."/>
            <person name="Lorenzon L."/>
            <person name="Mandel J.R."/>
            <person name="Marage G."/>
            <person name="Marchand G."/>
            <person name="Marquand E."/>
            <person name="Bret-Mestries E."/>
            <person name="Morien E."/>
            <person name="Nambeesan S."/>
            <person name="Nguyen T."/>
            <person name="Pegot-Espagnet P."/>
            <person name="Pouilly N."/>
            <person name="Raftis F."/>
            <person name="Sallet E."/>
            <person name="Schiex T."/>
            <person name="Thomas J."/>
            <person name="Vandecasteele C."/>
            <person name="Vares D."/>
            <person name="Vear F."/>
            <person name="Vautrin S."/>
            <person name="Crespi M."/>
            <person name="Mangin B."/>
            <person name="Burke J.M."/>
            <person name="Salse J."/>
            <person name="Munos S."/>
            <person name="Vincourt P."/>
            <person name="Rieseberg L.H."/>
            <person name="Langlade N.B."/>
        </authorList>
    </citation>
    <scope>NUCLEOTIDE SEQUENCE [LARGE SCALE GENOMIC DNA]</scope>
    <source>
        <strain evidence="2">cv. SF193</strain>
    </source>
</reference>
<proteinExistence type="predicted"/>
<dbReference type="EMBL" id="CM007906">
    <property type="protein sequence ID" value="OTF85164.1"/>
    <property type="molecule type" value="Genomic_DNA"/>
</dbReference>
<accession>A0A251RMZ1</accession>
<evidence type="ECO:0000313" key="2">
    <source>
        <dbReference type="Proteomes" id="UP000215914"/>
    </source>
</evidence>
<keyword evidence="2" id="KW-1185">Reference proteome</keyword>